<dbReference type="Pfam" id="PF13952">
    <property type="entry name" value="DUF4216"/>
    <property type="match status" value="1"/>
</dbReference>
<proteinExistence type="predicted"/>
<evidence type="ECO:0000259" key="1">
    <source>
        <dbReference type="Pfam" id="PF13952"/>
    </source>
</evidence>
<dbReference type="AlphaFoldDB" id="A0AAD4YW19"/>
<feature type="domain" description="DUF4216" evidence="1">
    <location>
        <begin position="146"/>
        <end position="211"/>
    </location>
</feature>
<reference evidence="2 3" key="1">
    <citation type="journal article" date="2022" name="G3 (Bethesda)">
        <title>Whole-genome sequence and methylome profiling of the almond [Prunus dulcis (Mill.) D.A. Webb] cultivar 'Nonpareil'.</title>
        <authorList>
            <person name="D'Amico-Willman K.M."/>
            <person name="Ouma W.Z."/>
            <person name="Meulia T."/>
            <person name="Sideli G.M."/>
            <person name="Gradziel T.M."/>
            <person name="Fresnedo-Ramirez J."/>
        </authorList>
    </citation>
    <scope>NUCLEOTIDE SEQUENCE [LARGE SCALE GENOMIC DNA]</scope>
    <source>
        <strain evidence="2">Clone GOH B32 T37-40</strain>
    </source>
</reference>
<sequence length="273" mass="31831">MTNWIKHIETILDNTMEVDPYINEHKHHLKETNPRKAKDEKWIQDMHNQKFISWFHHRVGGQLCMNMNAVIDIVKWLAQGALKGVMKYSCYVVDGYRYHTKAQDNERAVQNSGVYLVASTMPVSSAKDKNPIVSNMKFYGVIEEIWELNYDQFQVPLFKCAWVENEKGIKYDDDTALTMVNLNRRGYRKDEFVMATHVSQVFYVDNLENDGCSIVLLMPNRVYVHGDELEDAVLEHQSFTNGLLPVEEFKYELGEGDAKYIRTDCEGIWVTNF</sequence>
<accession>A0AAD4YW19</accession>
<gene>
    <name evidence="2" type="ORF">L3X38_031880</name>
</gene>
<keyword evidence="3" id="KW-1185">Reference proteome</keyword>
<evidence type="ECO:0000313" key="3">
    <source>
        <dbReference type="Proteomes" id="UP001054821"/>
    </source>
</evidence>
<dbReference type="PANTHER" id="PTHR48258">
    <property type="entry name" value="DUF4218 DOMAIN-CONTAINING PROTEIN-RELATED"/>
    <property type="match status" value="1"/>
</dbReference>
<protein>
    <recommendedName>
        <fullName evidence="1">DUF4216 domain-containing protein</fullName>
    </recommendedName>
</protein>
<dbReference type="InterPro" id="IPR025312">
    <property type="entry name" value="DUF4216"/>
</dbReference>
<name>A0AAD4YW19_PRUDU</name>
<dbReference type="EMBL" id="JAJFAZ020000006">
    <property type="protein sequence ID" value="KAI5322808.1"/>
    <property type="molecule type" value="Genomic_DNA"/>
</dbReference>
<dbReference type="Proteomes" id="UP001054821">
    <property type="component" value="Chromosome 6"/>
</dbReference>
<organism evidence="2 3">
    <name type="scientific">Prunus dulcis</name>
    <name type="common">Almond</name>
    <name type="synonym">Amygdalus dulcis</name>
    <dbReference type="NCBI Taxonomy" id="3755"/>
    <lineage>
        <taxon>Eukaryota</taxon>
        <taxon>Viridiplantae</taxon>
        <taxon>Streptophyta</taxon>
        <taxon>Embryophyta</taxon>
        <taxon>Tracheophyta</taxon>
        <taxon>Spermatophyta</taxon>
        <taxon>Magnoliopsida</taxon>
        <taxon>eudicotyledons</taxon>
        <taxon>Gunneridae</taxon>
        <taxon>Pentapetalae</taxon>
        <taxon>rosids</taxon>
        <taxon>fabids</taxon>
        <taxon>Rosales</taxon>
        <taxon>Rosaceae</taxon>
        <taxon>Amygdaloideae</taxon>
        <taxon>Amygdaleae</taxon>
        <taxon>Prunus</taxon>
    </lineage>
</organism>
<comment type="caution">
    <text evidence="2">The sequence shown here is derived from an EMBL/GenBank/DDBJ whole genome shotgun (WGS) entry which is preliminary data.</text>
</comment>
<evidence type="ECO:0000313" key="2">
    <source>
        <dbReference type="EMBL" id="KAI5322808.1"/>
    </source>
</evidence>